<dbReference type="InterPro" id="IPR021139">
    <property type="entry name" value="NYN"/>
</dbReference>
<dbReference type="AlphaFoldDB" id="A0A226D332"/>
<comment type="caution">
    <text evidence="3">The sequence shown here is derived from an EMBL/GenBank/DDBJ whole genome shotgun (WGS) entry which is preliminary data.</text>
</comment>
<feature type="compositionally biased region" description="Basic and acidic residues" evidence="1">
    <location>
        <begin position="312"/>
        <end position="325"/>
    </location>
</feature>
<reference evidence="3 4" key="1">
    <citation type="submission" date="2015-12" db="EMBL/GenBank/DDBJ databases">
        <title>The genome of Folsomia candida.</title>
        <authorList>
            <person name="Faddeeva A."/>
            <person name="Derks M.F."/>
            <person name="Anvar Y."/>
            <person name="Smit S."/>
            <person name="Van Straalen N."/>
            <person name="Roelofs D."/>
        </authorList>
    </citation>
    <scope>NUCLEOTIDE SEQUENCE [LARGE SCALE GENOMIC DNA]</scope>
    <source>
        <strain evidence="3 4">VU population</strain>
        <tissue evidence="3">Whole body</tissue>
    </source>
</reference>
<feature type="domain" description="NYN" evidence="2">
    <location>
        <begin position="29"/>
        <end position="179"/>
    </location>
</feature>
<dbReference type="Proteomes" id="UP000198287">
    <property type="component" value="Unassembled WGS sequence"/>
</dbReference>
<evidence type="ECO:0000313" key="4">
    <source>
        <dbReference type="Proteomes" id="UP000198287"/>
    </source>
</evidence>
<dbReference type="STRING" id="158441.A0A226D332"/>
<accession>A0A226D332</accession>
<evidence type="ECO:0000259" key="2">
    <source>
        <dbReference type="Pfam" id="PF01936"/>
    </source>
</evidence>
<proteinExistence type="predicted"/>
<dbReference type="EMBL" id="LNIX01000041">
    <property type="protein sequence ID" value="OXA39137.1"/>
    <property type="molecule type" value="Genomic_DNA"/>
</dbReference>
<dbReference type="GO" id="GO:0004540">
    <property type="term" value="F:RNA nuclease activity"/>
    <property type="evidence" value="ECO:0007669"/>
    <property type="project" value="InterPro"/>
</dbReference>
<name>A0A226D332_FOLCA</name>
<evidence type="ECO:0000313" key="3">
    <source>
        <dbReference type="EMBL" id="OXA39137.1"/>
    </source>
</evidence>
<evidence type="ECO:0000256" key="1">
    <source>
        <dbReference type="SAM" id="MobiDB-lite"/>
    </source>
</evidence>
<protein>
    <recommendedName>
        <fullName evidence="2">NYN domain-containing protein</fullName>
    </recommendedName>
</protein>
<feature type="region of interest" description="Disordered" evidence="1">
    <location>
        <begin position="287"/>
        <end position="325"/>
    </location>
</feature>
<keyword evidence="4" id="KW-1185">Reference proteome</keyword>
<dbReference type="Gene3D" id="3.40.50.1010">
    <property type="entry name" value="5'-nuclease"/>
    <property type="match status" value="1"/>
</dbReference>
<dbReference type="Pfam" id="PF01936">
    <property type="entry name" value="NYN"/>
    <property type="match status" value="1"/>
</dbReference>
<gene>
    <name evidence="3" type="ORF">Fcan01_26201</name>
</gene>
<sequence>MEIYENPRNPGVIENSPDFLDEPEQGGVLVYIDNSNIWINTMKMSAKILKFGSDIKQDHRTRLSVLKLIREASEGRQIIRAVLYGSEPPAVGKFWNNVKEGKVEVKVTRKSTYSNKEREVEQSIMLDIGGDLVIHQNHARFGGTLILFTGDGGMISAVERALQYNWNVHLWAYRDTTAKGYLEIAKNNEKFQIKYMDDCFKEMVFYTLSWTSKHIPSERSFVITFNRLPTAQRDEVLKIFVEGVTELVRMPMAGRYLKHKNGEGSEDSHLVIVCSVGKHVLKEDSRSDSFQNTNALSHQSHSNQGAGNTYKGHHDGGGFSDDKQDKTEGFTFTEDQWKSIPEVFGFQPDVSEGSTALKKRAEHFIQDVLHTNASLLDNPNYDFNRDVYAKMEAYLAKQHNADISSDLKEQFDRCIKTYEPTMKSFIAFLQKNTLEDYILYELVESPAEVDDGQGGPYTVQTRKARPRHQKYSAECNHGFRCRDGFKWYVHTLSSANCQQQIDLKSLQSWCKYKRELAYMCTYAHGYFCKVCKCDEDGGHNLANCPAPPDIDEIVN</sequence>
<feature type="compositionally biased region" description="Polar residues" evidence="1">
    <location>
        <begin position="288"/>
        <end position="307"/>
    </location>
</feature>
<dbReference type="OrthoDB" id="8117466at2759"/>
<organism evidence="3 4">
    <name type="scientific">Folsomia candida</name>
    <name type="common">Springtail</name>
    <dbReference type="NCBI Taxonomy" id="158441"/>
    <lineage>
        <taxon>Eukaryota</taxon>
        <taxon>Metazoa</taxon>
        <taxon>Ecdysozoa</taxon>
        <taxon>Arthropoda</taxon>
        <taxon>Hexapoda</taxon>
        <taxon>Collembola</taxon>
        <taxon>Entomobryomorpha</taxon>
        <taxon>Isotomoidea</taxon>
        <taxon>Isotomidae</taxon>
        <taxon>Proisotominae</taxon>
        <taxon>Folsomia</taxon>
    </lineage>
</organism>